<dbReference type="EMBL" id="CAADEW010000005">
    <property type="protein sequence ID" value="VFJ43746.1"/>
    <property type="molecule type" value="Genomic_DNA"/>
</dbReference>
<organism evidence="2">
    <name type="scientific">Candidatus Kentrum sp. FW</name>
    <dbReference type="NCBI Taxonomy" id="2126338"/>
    <lineage>
        <taxon>Bacteria</taxon>
        <taxon>Pseudomonadati</taxon>
        <taxon>Pseudomonadota</taxon>
        <taxon>Gammaproteobacteria</taxon>
        <taxon>Candidatus Kentrum</taxon>
    </lineage>
</organism>
<proteinExistence type="predicted"/>
<dbReference type="Pfam" id="PF13289">
    <property type="entry name" value="SIR2_2"/>
    <property type="match status" value="1"/>
</dbReference>
<dbReference type="SUPFAM" id="SSF52200">
    <property type="entry name" value="Toll/Interleukin receptor TIR domain"/>
    <property type="match status" value="1"/>
</dbReference>
<reference evidence="2" key="1">
    <citation type="submission" date="2019-02" db="EMBL/GenBank/DDBJ databases">
        <authorList>
            <person name="Gruber-Vodicka R. H."/>
            <person name="Seah K. B. B."/>
        </authorList>
    </citation>
    <scope>NUCLEOTIDE SEQUENCE</scope>
    <source>
        <strain evidence="2">BECK_BZ15</strain>
    </source>
</reference>
<accession>A0A450RX30</accession>
<gene>
    <name evidence="2" type="ORF">BECKFW1821A_GA0114235_10057</name>
</gene>
<dbReference type="InterPro" id="IPR035897">
    <property type="entry name" value="Toll_tir_struct_dom_sf"/>
</dbReference>
<dbReference type="Gene3D" id="3.40.50.10140">
    <property type="entry name" value="Toll/interleukin-1 receptor homology (TIR) domain"/>
    <property type="match status" value="1"/>
</dbReference>
<protein>
    <submittedName>
        <fullName evidence="2">TIR domain-containing protein</fullName>
    </submittedName>
</protein>
<name>A0A450RX30_9GAMM</name>
<dbReference type="GO" id="GO:0007165">
    <property type="term" value="P:signal transduction"/>
    <property type="evidence" value="ECO:0007669"/>
    <property type="project" value="InterPro"/>
</dbReference>
<feature type="domain" description="TIR" evidence="1">
    <location>
        <begin position="7"/>
        <end position="107"/>
    </location>
</feature>
<evidence type="ECO:0000259" key="1">
    <source>
        <dbReference type="Pfam" id="PF13676"/>
    </source>
</evidence>
<dbReference type="Pfam" id="PF13676">
    <property type="entry name" value="TIR_2"/>
    <property type="match status" value="1"/>
</dbReference>
<sequence length="512" mass="59139">MTKRFAIALSFPGEHRAFVREIAEHLAELLGKERIFYDDWYEADLLGTDLDLKLTGVYGKESEMVVPFFSEHYQKPWCGIEWATIREIMKDHRKENRVIPVAMDDTPIEGWGSLNYPIYPKGRSGREIAELIRDVHRQRFPDHETPPLKQRIGELMAGLSKSMSGFEEIDQPLQEVMERLEGMAASGEENTELMDSVKRFMDRQLSVKEFIADWNTKHKAGSVSGPDFSIWADDLKYGDPVLFLGSQLTRTVQNEALTHRILARRLMERMRLKNTTPDRGEPSLAEIAHQTPRVRLLRTLYEALSQAKPNAPLYALLARIAQPLLIISTAYDEFLETALEQEGRKFVRITPLLDADGYQPERVRLSYARSEKPDEEMEYKGLSNLDLIGKGYTIIYKIFGICKDPATDSSIAIAERDFFQLTENRKNLFPDYLKSRFRSRPLWFLGYRPEEWQDRMLTDALLDARKMGDASPFLVVDKDMDDFQNAFWKGYGNFEVCEMNPEEFAANLDKGF</sequence>
<evidence type="ECO:0000313" key="2">
    <source>
        <dbReference type="EMBL" id="VFJ43746.1"/>
    </source>
</evidence>
<dbReference type="InterPro" id="IPR000157">
    <property type="entry name" value="TIR_dom"/>
</dbReference>
<dbReference type="AlphaFoldDB" id="A0A450RX30"/>